<feature type="transmembrane region" description="Helical" evidence="1">
    <location>
        <begin position="430"/>
        <end position="449"/>
    </location>
</feature>
<feature type="transmembrane region" description="Helical" evidence="1">
    <location>
        <begin position="865"/>
        <end position="884"/>
    </location>
</feature>
<evidence type="ECO:0000256" key="1">
    <source>
        <dbReference type="SAM" id="Phobius"/>
    </source>
</evidence>
<evidence type="ECO:0000313" key="3">
    <source>
        <dbReference type="Proteomes" id="UP001056035"/>
    </source>
</evidence>
<protein>
    <recommendedName>
        <fullName evidence="4">FtsX-like permease family protein</fullName>
    </recommendedName>
</protein>
<feature type="transmembrane region" description="Helical" evidence="1">
    <location>
        <begin position="25"/>
        <end position="48"/>
    </location>
</feature>
<dbReference type="Proteomes" id="UP001056035">
    <property type="component" value="Chromosome"/>
</dbReference>
<gene>
    <name evidence="2" type="ORF">NBH00_10740</name>
</gene>
<keyword evidence="1" id="KW-0472">Membrane</keyword>
<name>A0ABY5DZL9_9ACTN</name>
<feature type="transmembrane region" description="Helical" evidence="1">
    <location>
        <begin position="398"/>
        <end position="418"/>
    </location>
</feature>
<evidence type="ECO:0000313" key="2">
    <source>
        <dbReference type="EMBL" id="UTI66661.1"/>
    </source>
</evidence>
<reference evidence="2 3" key="1">
    <citation type="submission" date="2022-06" db="EMBL/GenBank/DDBJ databases">
        <title>Paraconexibacter antarcticus.</title>
        <authorList>
            <person name="Kim C.S."/>
        </authorList>
    </citation>
    <scope>NUCLEOTIDE SEQUENCE [LARGE SCALE GENOMIC DNA]</scope>
    <source>
        <strain evidence="2 3">02-257</strain>
    </source>
</reference>
<sequence length="1000" mass="98963">MPRTPALAAPLRLAAARLRARPGRWLGVAAVTAVMLAFLGTVAGYGTLTGDRAAHRTLAAVPPPARTVALTWSGGVTRAVDARARAAVRAMAGAAPTRTTQLLPLRLARATVRLAAVRPLGRWVTVTAGRLPQGCVPARCEVLQVGGVPAPARVRDRGLRVVVVGRGRLRSPVPLGYLPRAARAVGGAADEQRPPVLVGADPAALDALAGLASVFRTQQWAAPLDLGALRAWDLGPVRARIAARARDAAVADPGLTATAPLGALAAARARAAAVPGRLETLTAAALAVLAAVLLLTAGGLRAGLAAEGARLERAGARLGQRAALLLGEAGGPALAGAAAGVLAAVAAVALLGARDGVGAGPLLAHGLARGPVLAGGAAAALAAVALAVAGAAAGARLAARLCELALAGAGAALVLALADARVRDGADRQVLELPALVLTVGGLLVARATPPALALLGRRWPGAPGRPGRLAVLDLARRPGPAALAVAAVAVAAALTVLAGGYRATLRAGQSDQAAFRVPLGGIVGPDAALRGPLDRRPLARYRAVPGVTAVSPVLRRDAAALIGPTRDPLTLLAAPAAVLAQAGLPHARRLRQPAAAVLGAARVAPGTPLAVRIHSRGDAADVGVVLRRADGTSTVADLTPARADPARRVGRVPPGPAALRVAGLTLTKAEALAATDGHQATNDLEGALVSRGRATLGPLRDGRGRTLTRFAGWGAHGAAAGLHAGVVRYAFDRSGLGVLRPPATVDRAPVPVLTDAGTARDAGARRRVVLAVDGAEVPALVVGVAPRVATVTGAFAVADAAALRTALDALAPGTGRVDELWVAGAGGPALAAALHRVAGGSVLTRAAVRARLTRDPLARGRLRALAGAAALAVALALLALVAARGAILRDGAAAHAGLEADGVAPRVLRRVVALQAGGLAVAGVVAGVALGLAAGATGAAVVRGGDAVAQPPLRTVVPVGATLGLTAVALLLTALVAALLAGRCLRGDWPARVLSEEVR</sequence>
<organism evidence="2 3">
    <name type="scientific">Paraconexibacter antarcticus</name>
    <dbReference type="NCBI Taxonomy" id="2949664"/>
    <lineage>
        <taxon>Bacteria</taxon>
        <taxon>Bacillati</taxon>
        <taxon>Actinomycetota</taxon>
        <taxon>Thermoleophilia</taxon>
        <taxon>Solirubrobacterales</taxon>
        <taxon>Paraconexibacteraceae</taxon>
        <taxon>Paraconexibacter</taxon>
    </lineage>
</organism>
<feature type="transmembrane region" description="Helical" evidence="1">
    <location>
        <begin position="917"/>
        <end position="942"/>
    </location>
</feature>
<feature type="transmembrane region" description="Helical" evidence="1">
    <location>
        <begin position="482"/>
        <end position="502"/>
    </location>
</feature>
<proteinExistence type="predicted"/>
<keyword evidence="1" id="KW-0812">Transmembrane</keyword>
<accession>A0ABY5DZL9</accession>
<dbReference type="EMBL" id="CP098502">
    <property type="protein sequence ID" value="UTI66661.1"/>
    <property type="molecule type" value="Genomic_DNA"/>
</dbReference>
<evidence type="ECO:0008006" key="4">
    <source>
        <dbReference type="Google" id="ProtNLM"/>
    </source>
</evidence>
<keyword evidence="1" id="KW-1133">Transmembrane helix</keyword>
<feature type="transmembrane region" description="Helical" evidence="1">
    <location>
        <begin position="962"/>
        <end position="983"/>
    </location>
</feature>
<dbReference type="RefSeq" id="WP_254573329.1">
    <property type="nucleotide sequence ID" value="NZ_CP098502.1"/>
</dbReference>
<feature type="transmembrane region" description="Helical" evidence="1">
    <location>
        <begin position="278"/>
        <end position="300"/>
    </location>
</feature>
<keyword evidence="3" id="KW-1185">Reference proteome</keyword>
<feature type="transmembrane region" description="Helical" evidence="1">
    <location>
        <begin position="333"/>
        <end position="351"/>
    </location>
</feature>
<feature type="transmembrane region" description="Helical" evidence="1">
    <location>
        <begin position="372"/>
        <end position="392"/>
    </location>
</feature>